<evidence type="ECO:0000313" key="2">
    <source>
        <dbReference type="Proteomes" id="UP000790709"/>
    </source>
</evidence>
<proteinExistence type="predicted"/>
<sequence length="130" mass="14716">MMMIPTATTSPSYPTRNLTMSLKHHGLDSARVRRWWKLKLLRTEDPKPSESFQPRKASATLQRTLLRPRGPNQAPRLSSHHQMERGPNQAPRLTHDRQPPPDGKATQPRSSTKQPPPGGKVNKYGKWAPS</sequence>
<gene>
    <name evidence="1" type="ORF">BV22DRAFT_635313</name>
</gene>
<evidence type="ECO:0000313" key="1">
    <source>
        <dbReference type="EMBL" id="KAH7922765.1"/>
    </source>
</evidence>
<dbReference type="Proteomes" id="UP000790709">
    <property type="component" value="Unassembled WGS sequence"/>
</dbReference>
<reference evidence="1" key="1">
    <citation type="journal article" date="2021" name="New Phytol.">
        <title>Evolutionary innovations through gain and loss of genes in the ectomycorrhizal Boletales.</title>
        <authorList>
            <person name="Wu G."/>
            <person name="Miyauchi S."/>
            <person name="Morin E."/>
            <person name="Kuo A."/>
            <person name="Drula E."/>
            <person name="Varga T."/>
            <person name="Kohler A."/>
            <person name="Feng B."/>
            <person name="Cao Y."/>
            <person name="Lipzen A."/>
            <person name="Daum C."/>
            <person name="Hundley H."/>
            <person name="Pangilinan J."/>
            <person name="Johnson J."/>
            <person name="Barry K."/>
            <person name="LaButti K."/>
            <person name="Ng V."/>
            <person name="Ahrendt S."/>
            <person name="Min B."/>
            <person name="Choi I.G."/>
            <person name="Park H."/>
            <person name="Plett J.M."/>
            <person name="Magnuson J."/>
            <person name="Spatafora J.W."/>
            <person name="Nagy L.G."/>
            <person name="Henrissat B."/>
            <person name="Grigoriev I.V."/>
            <person name="Yang Z.L."/>
            <person name="Xu J."/>
            <person name="Martin F.M."/>
        </authorList>
    </citation>
    <scope>NUCLEOTIDE SEQUENCE</scope>
    <source>
        <strain evidence="1">KUC20120723A-06</strain>
    </source>
</reference>
<dbReference type="EMBL" id="MU266473">
    <property type="protein sequence ID" value="KAH7922765.1"/>
    <property type="molecule type" value="Genomic_DNA"/>
</dbReference>
<name>A0ACB8BAP2_9AGAM</name>
<protein>
    <submittedName>
        <fullName evidence="1">Uncharacterized protein</fullName>
    </submittedName>
</protein>
<comment type="caution">
    <text evidence="1">The sequence shown here is derived from an EMBL/GenBank/DDBJ whole genome shotgun (WGS) entry which is preliminary data.</text>
</comment>
<accession>A0ACB8BAP2</accession>
<keyword evidence="2" id="KW-1185">Reference proteome</keyword>
<organism evidence="1 2">
    <name type="scientific">Leucogyrophana mollusca</name>
    <dbReference type="NCBI Taxonomy" id="85980"/>
    <lineage>
        <taxon>Eukaryota</taxon>
        <taxon>Fungi</taxon>
        <taxon>Dikarya</taxon>
        <taxon>Basidiomycota</taxon>
        <taxon>Agaricomycotina</taxon>
        <taxon>Agaricomycetes</taxon>
        <taxon>Agaricomycetidae</taxon>
        <taxon>Boletales</taxon>
        <taxon>Boletales incertae sedis</taxon>
        <taxon>Leucogyrophana</taxon>
    </lineage>
</organism>